<evidence type="ECO:0000256" key="4">
    <source>
        <dbReference type="ARBA" id="ARBA00023180"/>
    </source>
</evidence>
<dbReference type="PANTHER" id="PTHR22835">
    <property type="entry name" value="ZINC FINGER FYVE DOMAIN CONTAINING PROTEIN"/>
    <property type="match status" value="1"/>
</dbReference>
<comment type="caution">
    <text evidence="6">The sequence shown here is derived from an EMBL/GenBank/DDBJ whole genome shotgun (WGS) entry which is preliminary data.</text>
</comment>
<dbReference type="PANTHER" id="PTHR22835:SF555">
    <property type="entry name" value="GDSL-LIKE LIPASE_ACYLHYDROLASE"/>
    <property type="match status" value="1"/>
</dbReference>
<proteinExistence type="inferred from homology"/>
<dbReference type="Proteomes" id="UP001359559">
    <property type="component" value="Unassembled WGS sequence"/>
</dbReference>
<gene>
    <name evidence="6" type="ORF">RJT34_16196</name>
</gene>
<dbReference type="Pfam" id="PF00657">
    <property type="entry name" value="Lipase_GDSL"/>
    <property type="match status" value="1"/>
</dbReference>
<dbReference type="InterPro" id="IPR001087">
    <property type="entry name" value="GDSL"/>
</dbReference>
<dbReference type="Gene3D" id="3.40.50.1110">
    <property type="entry name" value="SGNH hydrolase"/>
    <property type="match status" value="1"/>
</dbReference>
<evidence type="ECO:0000313" key="7">
    <source>
        <dbReference type="Proteomes" id="UP001359559"/>
    </source>
</evidence>
<evidence type="ECO:0000313" key="6">
    <source>
        <dbReference type="EMBL" id="KAK7293333.1"/>
    </source>
</evidence>
<dbReference type="EMBL" id="JAYKXN010000004">
    <property type="protein sequence ID" value="KAK7293333.1"/>
    <property type="molecule type" value="Genomic_DNA"/>
</dbReference>
<feature type="chain" id="PRO_5042855112" evidence="5">
    <location>
        <begin position="26"/>
        <end position="374"/>
    </location>
</feature>
<dbReference type="SUPFAM" id="SSF52266">
    <property type="entry name" value="SGNH hydrolase"/>
    <property type="match status" value="1"/>
</dbReference>
<keyword evidence="4" id="KW-0325">Glycoprotein</keyword>
<evidence type="ECO:0000256" key="3">
    <source>
        <dbReference type="ARBA" id="ARBA00022801"/>
    </source>
</evidence>
<dbReference type="CDD" id="cd01837">
    <property type="entry name" value="SGNH_plant_lipase_like"/>
    <property type="match status" value="1"/>
</dbReference>
<name>A0AAN9J6Z7_CLITE</name>
<dbReference type="InterPro" id="IPR035669">
    <property type="entry name" value="SGNH_plant_lipase-like"/>
</dbReference>
<evidence type="ECO:0000256" key="1">
    <source>
        <dbReference type="ARBA" id="ARBA00008668"/>
    </source>
</evidence>
<accession>A0AAN9J6Z7</accession>
<reference evidence="6 7" key="1">
    <citation type="submission" date="2024-01" db="EMBL/GenBank/DDBJ databases">
        <title>The genomes of 5 underutilized Papilionoideae crops provide insights into root nodulation and disease resistance.</title>
        <authorList>
            <person name="Yuan L."/>
        </authorList>
    </citation>
    <scope>NUCLEOTIDE SEQUENCE [LARGE SCALE GENOMIC DNA]</scope>
    <source>
        <strain evidence="6">LY-2023</strain>
        <tissue evidence="6">Leaf</tissue>
    </source>
</reference>
<evidence type="ECO:0000256" key="5">
    <source>
        <dbReference type="SAM" id="SignalP"/>
    </source>
</evidence>
<comment type="similarity">
    <text evidence="1">Belongs to the 'GDSL' lipolytic enzyme family.</text>
</comment>
<dbReference type="GO" id="GO:0016788">
    <property type="term" value="F:hydrolase activity, acting on ester bonds"/>
    <property type="evidence" value="ECO:0007669"/>
    <property type="project" value="InterPro"/>
</dbReference>
<feature type="signal peptide" evidence="5">
    <location>
        <begin position="1"/>
        <end position="25"/>
    </location>
</feature>
<organism evidence="6 7">
    <name type="scientific">Clitoria ternatea</name>
    <name type="common">Butterfly pea</name>
    <dbReference type="NCBI Taxonomy" id="43366"/>
    <lineage>
        <taxon>Eukaryota</taxon>
        <taxon>Viridiplantae</taxon>
        <taxon>Streptophyta</taxon>
        <taxon>Embryophyta</taxon>
        <taxon>Tracheophyta</taxon>
        <taxon>Spermatophyta</taxon>
        <taxon>Magnoliopsida</taxon>
        <taxon>eudicotyledons</taxon>
        <taxon>Gunneridae</taxon>
        <taxon>Pentapetalae</taxon>
        <taxon>rosids</taxon>
        <taxon>fabids</taxon>
        <taxon>Fabales</taxon>
        <taxon>Fabaceae</taxon>
        <taxon>Papilionoideae</taxon>
        <taxon>50 kb inversion clade</taxon>
        <taxon>NPAAA clade</taxon>
        <taxon>indigoferoid/millettioid clade</taxon>
        <taxon>Phaseoleae</taxon>
        <taxon>Clitoria</taxon>
    </lineage>
</organism>
<keyword evidence="3" id="KW-0378">Hydrolase</keyword>
<keyword evidence="7" id="KW-1185">Reference proteome</keyword>
<keyword evidence="2 5" id="KW-0732">Signal</keyword>
<evidence type="ECO:0000256" key="2">
    <source>
        <dbReference type="ARBA" id="ARBA00022729"/>
    </source>
</evidence>
<protein>
    <submittedName>
        <fullName evidence="6">Uncharacterized protein</fullName>
    </submittedName>
</protein>
<sequence>MLMFVLRCLFVSSVVVFIKTSAVQGSKRCEFPAIYNFGDSNSDTGAISAAFTGLHPPNGENFLGSLSGRACDGRLIIDFITEELKVPYLSAYLNSVGSNYRHGANFATGGSSILPGGYSPFHLGLQISQFIQFKSRTKVLFYQHSVNNRTTPSFKSSIPRPHDFCSALYTFDIGQNDLAYGFQHTSEEQVRESIPNILKKFSEAVQQLYIERARVFWIHNTGPIGCLPFNFLSYKSKQGNLDANGCVKPQNEIAQEFNRQLKDHVFQLRRKLTLAKFTYVDVYKAKYQLVSNAKKLGFINPLKFCCGSYHGYQITCGKKSTENETFYGNACKSPSQLVSWDGIHYSQAANLLIAKQILSGAFSDPSVAIEQACF</sequence>
<dbReference type="InterPro" id="IPR036514">
    <property type="entry name" value="SGNH_hydro_sf"/>
</dbReference>
<dbReference type="AlphaFoldDB" id="A0AAN9J6Z7"/>